<evidence type="ECO:0008006" key="3">
    <source>
        <dbReference type="Google" id="ProtNLM"/>
    </source>
</evidence>
<sequence length="165" mass="17766">MMLVLFASLALAAAPAAKPFERSGDYYQARFELPRGWKACSDKAPAPNRGFRLMPARGDCTGSAAAPVVLYTEFDMSDSEADTVAADRLREDGCSGSVTASDFAGRRWNLCANADGTRIALHILRCDGDTPLLVRVQQNDAADASAGLLFQRVLQHTQLRCPKAS</sequence>
<keyword evidence="2" id="KW-1185">Reference proteome</keyword>
<comment type="caution">
    <text evidence="1">The sequence shown here is derived from an EMBL/GenBank/DDBJ whole genome shotgun (WGS) entry which is preliminary data.</text>
</comment>
<dbReference type="AlphaFoldDB" id="A0A4R6Z7S0"/>
<dbReference type="RefSeq" id="WP_133817583.1">
    <property type="nucleotide sequence ID" value="NZ_SNZH01000002.1"/>
</dbReference>
<dbReference type="Proteomes" id="UP000295293">
    <property type="component" value="Unassembled WGS sequence"/>
</dbReference>
<proteinExistence type="predicted"/>
<dbReference type="OrthoDB" id="8109453at2"/>
<organism evidence="1 2">
    <name type="scientific">Tahibacter aquaticus</name>
    <dbReference type="NCBI Taxonomy" id="520092"/>
    <lineage>
        <taxon>Bacteria</taxon>
        <taxon>Pseudomonadati</taxon>
        <taxon>Pseudomonadota</taxon>
        <taxon>Gammaproteobacteria</taxon>
        <taxon>Lysobacterales</taxon>
        <taxon>Rhodanobacteraceae</taxon>
        <taxon>Tahibacter</taxon>
    </lineage>
</organism>
<evidence type="ECO:0000313" key="2">
    <source>
        <dbReference type="Proteomes" id="UP000295293"/>
    </source>
</evidence>
<protein>
    <recommendedName>
        <fullName evidence="3">DUF3558 domain-containing protein</fullName>
    </recommendedName>
</protein>
<accession>A0A4R6Z7S0</accession>
<dbReference type="EMBL" id="SNZH01000002">
    <property type="protein sequence ID" value="TDR47878.1"/>
    <property type="molecule type" value="Genomic_DNA"/>
</dbReference>
<evidence type="ECO:0000313" key="1">
    <source>
        <dbReference type="EMBL" id="TDR47878.1"/>
    </source>
</evidence>
<reference evidence="1 2" key="1">
    <citation type="submission" date="2019-03" db="EMBL/GenBank/DDBJ databases">
        <title>Genomic Encyclopedia of Type Strains, Phase IV (KMG-IV): sequencing the most valuable type-strain genomes for metagenomic binning, comparative biology and taxonomic classification.</title>
        <authorList>
            <person name="Goeker M."/>
        </authorList>
    </citation>
    <scope>NUCLEOTIDE SEQUENCE [LARGE SCALE GENOMIC DNA]</scope>
    <source>
        <strain evidence="1 2">DSM 21667</strain>
    </source>
</reference>
<name>A0A4R6Z7S0_9GAMM</name>
<gene>
    <name evidence="1" type="ORF">DFR29_102540</name>
</gene>